<protein>
    <submittedName>
        <fullName evidence="2">Uncharacterized protein</fullName>
    </submittedName>
</protein>
<name>A0A1S0TFN5_LOALO</name>
<dbReference type="InParanoid" id="A0A1S0TFN5"/>
<dbReference type="KEGG" id="loa:LOAG_15525"/>
<accession>A0A1S0TFN5</accession>
<reference evidence="2" key="1">
    <citation type="submission" date="2012-04" db="EMBL/GenBank/DDBJ databases">
        <title>The Genome Sequence of Loa loa.</title>
        <authorList>
            <consortium name="The Broad Institute Genome Sequencing Platform"/>
            <consortium name="Broad Institute Genome Sequencing Center for Infectious Disease"/>
            <person name="Nutman T.B."/>
            <person name="Fink D.L."/>
            <person name="Russ C."/>
            <person name="Young S."/>
            <person name="Zeng Q."/>
            <person name="Gargeya S."/>
            <person name="Alvarado L."/>
            <person name="Berlin A."/>
            <person name="Chapman S.B."/>
            <person name="Chen Z."/>
            <person name="Freedman E."/>
            <person name="Gellesch M."/>
            <person name="Goldberg J."/>
            <person name="Griggs A."/>
            <person name="Gujja S."/>
            <person name="Heilman E.R."/>
            <person name="Heiman D."/>
            <person name="Howarth C."/>
            <person name="Mehta T."/>
            <person name="Neiman D."/>
            <person name="Pearson M."/>
            <person name="Roberts A."/>
            <person name="Saif S."/>
            <person name="Shea T."/>
            <person name="Shenoy N."/>
            <person name="Sisk P."/>
            <person name="Stolte C."/>
            <person name="Sykes S."/>
            <person name="White J."/>
            <person name="Yandava C."/>
            <person name="Haas B."/>
            <person name="Henn M.R."/>
            <person name="Nusbaum C."/>
            <person name="Birren B."/>
        </authorList>
    </citation>
    <scope>NUCLEOTIDE SEQUENCE [LARGE SCALE GENOMIC DNA]</scope>
</reference>
<feature type="region of interest" description="Disordered" evidence="1">
    <location>
        <begin position="17"/>
        <end position="36"/>
    </location>
</feature>
<proteinExistence type="predicted"/>
<sequence>MREKSLFVRLFPASTAKGGSTTTTTTYGKNAHNGGKPFQDEKVESIIFVFQTITQIFQTITQTELLPLFNEKCGTVRRISRKTMQTMKDDYGMAVSICNVSK</sequence>
<evidence type="ECO:0000256" key="1">
    <source>
        <dbReference type="SAM" id="MobiDB-lite"/>
    </source>
</evidence>
<dbReference type="RefSeq" id="XP_003151063.1">
    <property type="nucleotide sequence ID" value="XM_003151015.1"/>
</dbReference>
<gene>
    <name evidence="2" type="ORF">LOAG_15525</name>
</gene>
<dbReference type="GeneID" id="9953016"/>
<dbReference type="EMBL" id="JH714178">
    <property type="protein sequence ID" value="EFO13006.1"/>
    <property type="molecule type" value="Genomic_DNA"/>
</dbReference>
<organism evidence="2">
    <name type="scientific">Loa loa</name>
    <name type="common">Eye worm</name>
    <name type="synonym">Filaria loa</name>
    <dbReference type="NCBI Taxonomy" id="7209"/>
    <lineage>
        <taxon>Eukaryota</taxon>
        <taxon>Metazoa</taxon>
        <taxon>Ecdysozoa</taxon>
        <taxon>Nematoda</taxon>
        <taxon>Chromadorea</taxon>
        <taxon>Rhabditida</taxon>
        <taxon>Spirurina</taxon>
        <taxon>Spiruromorpha</taxon>
        <taxon>Filarioidea</taxon>
        <taxon>Onchocercidae</taxon>
        <taxon>Loa</taxon>
    </lineage>
</organism>
<evidence type="ECO:0000313" key="2">
    <source>
        <dbReference type="EMBL" id="EFO13006.1"/>
    </source>
</evidence>
<dbReference type="CTD" id="9953016"/>
<dbReference type="AlphaFoldDB" id="A0A1S0TFN5"/>